<proteinExistence type="predicted"/>
<organism evidence="1">
    <name type="scientific">marine sediment metagenome</name>
    <dbReference type="NCBI Taxonomy" id="412755"/>
    <lineage>
        <taxon>unclassified sequences</taxon>
        <taxon>metagenomes</taxon>
        <taxon>ecological metagenomes</taxon>
    </lineage>
</organism>
<dbReference type="EMBL" id="LAZR01021370">
    <property type="protein sequence ID" value="KKL85563.1"/>
    <property type="molecule type" value="Genomic_DNA"/>
</dbReference>
<accession>A0A0F9FH14</accession>
<dbReference type="AlphaFoldDB" id="A0A0F9FH14"/>
<evidence type="ECO:0008006" key="2">
    <source>
        <dbReference type="Google" id="ProtNLM"/>
    </source>
</evidence>
<sequence length="61" mass="7152">MNIQTIIIKNLVIWNLAKVLVKLNQKTDAIRFYNKTLRLVKITKVDNKTLLEMKSLKNLIV</sequence>
<reference evidence="1" key="1">
    <citation type="journal article" date="2015" name="Nature">
        <title>Complex archaea that bridge the gap between prokaryotes and eukaryotes.</title>
        <authorList>
            <person name="Spang A."/>
            <person name="Saw J.H."/>
            <person name="Jorgensen S.L."/>
            <person name="Zaremba-Niedzwiedzka K."/>
            <person name="Martijn J."/>
            <person name="Lind A.E."/>
            <person name="van Eijk R."/>
            <person name="Schleper C."/>
            <person name="Guy L."/>
            <person name="Ettema T.J."/>
        </authorList>
    </citation>
    <scope>NUCLEOTIDE SEQUENCE</scope>
</reference>
<name>A0A0F9FH14_9ZZZZ</name>
<gene>
    <name evidence="1" type="ORF">LCGC14_1953470</name>
</gene>
<evidence type="ECO:0000313" key="1">
    <source>
        <dbReference type="EMBL" id="KKL85563.1"/>
    </source>
</evidence>
<comment type="caution">
    <text evidence="1">The sequence shown here is derived from an EMBL/GenBank/DDBJ whole genome shotgun (WGS) entry which is preliminary data.</text>
</comment>
<protein>
    <recommendedName>
        <fullName evidence="2">Bacterial transcriptional activator domain-containing protein</fullName>
    </recommendedName>
</protein>